<keyword evidence="3" id="KW-0342">GTP-binding</keyword>
<keyword evidence="2" id="KW-0547">Nucleotide-binding</keyword>
<evidence type="ECO:0000256" key="2">
    <source>
        <dbReference type="ARBA" id="ARBA00022741"/>
    </source>
</evidence>
<dbReference type="GeneTree" id="ENSGT01120000271858"/>
<dbReference type="AlphaFoldDB" id="A0A8C5A3W4"/>
<dbReference type="Ensembl" id="ENSGMOT00000031857.1">
    <property type="protein sequence ID" value="ENSGMOP00000026200.1"/>
    <property type="gene ID" value="ENSGMOG00000036283.1"/>
</dbReference>
<name>A0A8C5A3W4_GADMO</name>
<evidence type="ECO:0000313" key="6">
    <source>
        <dbReference type="Proteomes" id="UP000694546"/>
    </source>
</evidence>
<comment type="similarity">
    <text evidence="1">Belongs to the TRAFAC class TrmE-Era-EngA-EngB-Septin-like GTPase superfamily. AIG1/Toc34/Toc159-like paraseptin GTPase family. IAN subfamily.</text>
</comment>
<dbReference type="InterPro" id="IPR006703">
    <property type="entry name" value="G_AIG1"/>
</dbReference>
<accession>A0A8C5A3W4</accession>
<evidence type="ECO:0000256" key="1">
    <source>
        <dbReference type="ARBA" id="ARBA00008535"/>
    </source>
</evidence>
<evidence type="ECO:0000256" key="3">
    <source>
        <dbReference type="ARBA" id="ARBA00023134"/>
    </source>
</evidence>
<feature type="domain" description="AIG1-type G" evidence="4">
    <location>
        <begin position="1"/>
        <end position="203"/>
    </location>
</feature>
<evidence type="ECO:0000259" key="4">
    <source>
        <dbReference type="PROSITE" id="PS51720"/>
    </source>
</evidence>
<sequence>MSILILIGNTGSGKSASGNTILGQAGQRPFKSISSPASVTQVCQKSSSSRRSKRKKVAVVDMPGFGDTQQTQEQIITEISKSMTLTAPGPHAFLLVLKLESYKAEVKRAVEMIAEVFGEVALRDYTVVLFARGDELDDQIEEYLSSSDDLRGLIHRCGGRYHVFNNKDESDVQQVPELLEKVEKVVDLNGGGCYTNAMYQVHMAIGAGGFARVQRVYDPDFSNASPLPRPLHLYLCLLFYVYQGHLDRDIFFVFLNIGALSLVEKRGQNCKRLSCPLVREADGRLDEKEYRGEWRSGLTSCLSPVA</sequence>
<dbReference type="Gene3D" id="3.40.50.300">
    <property type="entry name" value="P-loop containing nucleotide triphosphate hydrolases"/>
    <property type="match status" value="1"/>
</dbReference>
<proteinExistence type="inferred from homology"/>
<reference evidence="5" key="2">
    <citation type="submission" date="2025-09" db="UniProtKB">
        <authorList>
            <consortium name="Ensembl"/>
        </authorList>
    </citation>
    <scope>IDENTIFICATION</scope>
</reference>
<dbReference type="CDD" id="cd01852">
    <property type="entry name" value="AIG1"/>
    <property type="match status" value="1"/>
</dbReference>
<dbReference type="SUPFAM" id="SSF52540">
    <property type="entry name" value="P-loop containing nucleoside triphosphate hydrolases"/>
    <property type="match status" value="1"/>
</dbReference>
<organism evidence="5 6">
    <name type="scientific">Gadus morhua</name>
    <name type="common">Atlantic cod</name>
    <dbReference type="NCBI Taxonomy" id="8049"/>
    <lineage>
        <taxon>Eukaryota</taxon>
        <taxon>Metazoa</taxon>
        <taxon>Chordata</taxon>
        <taxon>Craniata</taxon>
        <taxon>Vertebrata</taxon>
        <taxon>Euteleostomi</taxon>
        <taxon>Actinopterygii</taxon>
        <taxon>Neopterygii</taxon>
        <taxon>Teleostei</taxon>
        <taxon>Neoteleostei</taxon>
        <taxon>Acanthomorphata</taxon>
        <taxon>Zeiogadaria</taxon>
        <taxon>Gadariae</taxon>
        <taxon>Gadiformes</taxon>
        <taxon>Gadoidei</taxon>
        <taxon>Gadidae</taxon>
        <taxon>Gadus</taxon>
    </lineage>
</organism>
<dbReference type="Pfam" id="PF04548">
    <property type="entry name" value="AIG1"/>
    <property type="match status" value="1"/>
</dbReference>
<evidence type="ECO:0000313" key="5">
    <source>
        <dbReference type="Ensembl" id="ENSGMOP00000026200.1"/>
    </source>
</evidence>
<dbReference type="Proteomes" id="UP000694546">
    <property type="component" value="Chromosome 17"/>
</dbReference>
<dbReference type="PANTHER" id="PTHR10903:SF170">
    <property type="entry name" value="GTPASE IMAP FAMILY MEMBER 7"/>
    <property type="match status" value="1"/>
</dbReference>
<protein>
    <recommendedName>
        <fullName evidence="4">AIG1-type G domain-containing protein</fullName>
    </recommendedName>
</protein>
<reference evidence="5" key="1">
    <citation type="submission" date="2025-08" db="UniProtKB">
        <authorList>
            <consortium name="Ensembl"/>
        </authorList>
    </citation>
    <scope>IDENTIFICATION</scope>
</reference>
<dbReference type="OMA" id="NANCVHR"/>
<keyword evidence="6" id="KW-1185">Reference proteome</keyword>
<dbReference type="InterPro" id="IPR045058">
    <property type="entry name" value="GIMA/IAN/Toc"/>
</dbReference>
<dbReference type="PANTHER" id="PTHR10903">
    <property type="entry name" value="GTPASE, IMAP FAMILY MEMBER-RELATED"/>
    <property type="match status" value="1"/>
</dbReference>
<dbReference type="GO" id="GO:0005525">
    <property type="term" value="F:GTP binding"/>
    <property type="evidence" value="ECO:0007669"/>
    <property type="project" value="UniProtKB-KW"/>
</dbReference>
<dbReference type="InterPro" id="IPR027417">
    <property type="entry name" value="P-loop_NTPase"/>
</dbReference>
<dbReference type="PROSITE" id="PS51720">
    <property type="entry name" value="G_AIG1"/>
    <property type="match status" value="1"/>
</dbReference>